<evidence type="ECO:0000256" key="6">
    <source>
        <dbReference type="SAM" id="Phobius"/>
    </source>
</evidence>
<evidence type="ECO:0000256" key="2">
    <source>
        <dbReference type="ARBA" id="ARBA00022723"/>
    </source>
</evidence>
<reference evidence="8" key="1">
    <citation type="submission" date="2022-05" db="EMBL/GenBank/DDBJ databases">
        <title>Complete genome sequence of toluene-degrading Gulosibacter sediminis strain ACHW.36C.</title>
        <authorList>
            <person name="Wai A.C."/>
            <person name="Lai G.K."/>
            <person name="Griffin S.D."/>
            <person name="Leung F.C."/>
        </authorList>
    </citation>
    <scope>NUCLEOTIDE SEQUENCE [LARGE SCALE GENOMIC DNA]</scope>
    <source>
        <strain evidence="8">ACHW.36C</strain>
    </source>
</reference>
<evidence type="ECO:0000256" key="5">
    <source>
        <dbReference type="SAM" id="MobiDB-lite"/>
    </source>
</evidence>
<dbReference type="Pfam" id="PF04234">
    <property type="entry name" value="CopC"/>
    <property type="match status" value="1"/>
</dbReference>
<feature type="region of interest" description="Disordered" evidence="5">
    <location>
        <begin position="155"/>
        <end position="178"/>
    </location>
</feature>
<evidence type="ECO:0000256" key="3">
    <source>
        <dbReference type="ARBA" id="ARBA00022729"/>
    </source>
</evidence>
<dbReference type="SUPFAM" id="SSF81296">
    <property type="entry name" value="E set domains"/>
    <property type="match status" value="1"/>
</dbReference>
<evidence type="ECO:0000259" key="7">
    <source>
        <dbReference type="Pfam" id="PF04234"/>
    </source>
</evidence>
<keyword evidence="4" id="KW-0186">Copper</keyword>
<dbReference type="PROSITE" id="PS51318">
    <property type="entry name" value="TAT"/>
    <property type="match status" value="1"/>
</dbReference>
<gene>
    <name evidence="8" type="ORF">M3M28_02450</name>
</gene>
<keyword evidence="3" id="KW-0732">Signal</keyword>
<dbReference type="InterPro" id="IPR014756">
    <property type="entry name" value="Ig_E-set"/>
</dbReference>
<dbReference type="PANTHER" id="PTHR34820:SF4">
    <property type="entry name" value="INNER MEMBRANE PROTEIN YEBZ"/>
    <property type="match status" value="1"/>
</dbReference>
<evidence type="ECO:0000256" key="1">
    <source>
        <dbReference type="ARBA" id="ARBA00004196"/>
    </source>
</evidence>
<keyword evidence="2" id="KW-0479">Metal-binding</keyword>
<feature type="domain" description="CopC" evidence="7">
    <location>
        <begin position="53"/>
        <end position="146"/>
    </location>
</feature>
<name>A0ABY4MY27_9MICO</name>
<protein>
    <submittedName>
        <fullName evidence="8">Copper resistance protein CopC</fullName>
    </submittedName>
</protein>
<proteinExistence type="predicted"/>
<accession>A0ABY4MY27</accession>
<feature type="transmembrane region" description="Helical" evidence="6">
    <location>
        <begin position="185"/>
        <end position="206"/>
    </location>
</feature>
<dbReference type="EMBL" id="CP097160">
    <property type="protein sequence ID" value="UQN15348.1"/>
    <property type="molecule type" value="Genomic_DNA"/>
</dbReference>
<keyword evidence="6" id="KW-1133">Transmembrane helix</keyword>
<dbReference type="InterPro" id="IPR014755">
    <property type="entry name" value="Cu-Rt/internalin_Ig-like"/>
</dbReference>
<dbReference type="InterPro" id="IPR006311">
    <property type="entry name" value="TAT_signal"/>
</dbReference>
<dbReference type="Gene3D" id="2.60.40.1220">
    <property type="match status" value="1"/>
</dbReference>
<feature type="compositionally biased region" description="Low complexity" evidence="5">
    <location>
        <begin position="166"/>
        <end position="178"/>
    </location>
</feature>
<organism evidence="8">
    <name type="scientific">Gulosibacter sediminis</name>
    <dbReference type="NCBI Taxonomy" id="1729695"/>
    <lineage>
        <taxon>Bacteria</taxon>
        <taxon>Bacillati</taxon>
        <taxon>Actinomycetota</taxon>
        <taxon>Actinomycetes</taxon>
        <taxon>Micrococcales</taxon>
        <taxon>Microbacteriaceae</taxon>
        <taxon>Gulosibacter</taxon>
    </lineage>
</organism>
<keyword evidence="6" id="KW-0472">Membrane</keyword>
<dbReference type="InterPro" id="IPR007348">
    <property type="entry name" value="CopC_dom"/>
</dbReference>
<evidence type="ECO:0000313" key="8">
    <source>
        <dbReference type="EMBL" id="UQN15348.1"/>
    </source>
</evidence>
<feature type="compositionally biased region" description="Basic and acidic residues" evidence="5">
    <location>
        <begin position="227"/>
        <end position="237"/>
    </location>
</feature>
<comment type="subcellular location">
    <subcellularLocation>
        <location evidence="1">Cell envelope</location>
    </subcellularLocation>
</comment>
<dbReference type="PANTHER" id="PTHR34820">
    <property type="entry name" value="INNER MEMBRANE PROTEIN YEBZ"/>
    <property type="match status" value="1"/>
</dbReference>
<dbReference type="InterPro" id="IPR032694">
    <property type="entry name" value="CopC/D"/>
</dbReference>
<sequence length="237" mass="23930">MTEQRPDTRPRPIAIARQASASDAARRVLVVLAALVLALAAAVWGAATAASAHDELVSSTPADGDSLDSAPTEAVLEFSGSVQEVGTEFALQDASGATVELPDTYTISGTSITQPLPELENGEYSLNWRVVSEDGHPISGTIGFGVGSTLGGGASTADAGQFQNQPADPADVDVSASSDSGTSPWLVGIMSFVGVLVIGGAAVLIVMRMRRGNMPGGQTPAAGEASSDAHKSPDADA</sequence>
<keyword evidence="6" id="KW-0812">Transmembrane</keyword>
<evidence type="ECO:0000256" key="4">
    <source>
        <dbReference type="ARBA" id="ARBA00023008"/>
    </source>
</evidence>
<feature type="region of interest" description="Disordered" evidence="5">
    <location>
        <begin position="216"/>
        <end position="237"/>
    </location>
</feature>